<name>A0ABT7DXP6_9NEIS</name>
<evidence type="ECO:0000259" key="1">
    <source>
        <dbReference type="PROSITE" id="PS51857"/>
    </source>
</evidence>
<dbReference type="Gene3D" id="3.40.50.1010">
    <property type="entry name" value="5'-nuclease"/>
    <property type="match status" value="1"/>
</dbReference>
<comment type="caution">
    <text evidence="2">The sequence shown here is derived from an EMBL/GenBank/DDBJ whole genome shotgun (WGS) entry which is preliminary data.</text>
</comment>
<dbReference type="InterPro" id="IPR021139">
    <property type="entry name" value="NYN"/>
</dbReference>
<dbReference type="EMBL" id="JARRAF010000004">
    <property type="protein sequence ID" value="MDK2123417.1"/>
    <property type="molecule type" value="Genomic_DNA"/>
</dbReference>
<organism evidence="2 3">
    <name type="scientific">Parachitinimonas caeni</name>
    <dbReference type="NCBI Taxonomy" id="3031301"/>
    <lineage>
        <taxon>Bacteria</taxon>
        <taxon>Pseudomonadati</taxon>
        <taxon>Pseudomonadota</taxon>
        <taxon>Betaproteobacteria</taxon>
        <taxon>Neisseriales</taxon>
        <taxon>Chitinibacteraceae</taxon>
        <taxon>Parachitinimonas</taxon>
    </lineage>
</organism>
<dbReference type="Gene3D" id="2.40.50.140">
    <property type="entry name" value="Nucleic acid-binding proteins"/>
    <property type="match status" value="1"/>
</dbReference>
<proteinExistence type="predicted"/>
<dbReference type="Pfam" id="PF00313">
    <property type="entry name" value="CSD"/>
    <property type="match status" value="1"/>
</dbReference>
<accession>A0ABT7DXP6</accession>
<keyword evidence="3" id="KW-1185">Reference proteome</keyword>
<feature type="domain" description="CSD" evidence="1">
    <location>
        <begin position="229"/>
        <end position="292"/>
    </location>
</feature>
<dbReference type="SUPFAM" id="SSF50249">
    <property type="entry name" value="Nucleic acid-binding proteins"/>
    <property type="match status" value="1"/>
</dbReference>
<dbReference type="InterPro" id="IPR047140">
    <property type="entry name" value="LabA"/>
</dbReference>
<dbReference type="RefSeq" id="WP_284099710.1">
    <property type="nucleotide sequence ID" value="NZ_JARRAF010000004.1"/>
</dbReference>
<dbReference type="SMART" id="SM00357">
    <property type="entry name" value="CSP"/>
    <property type="match status" value="1"/>
</dbReference>
<dbReference type="InterPro" id="IPR012340">
    <property type="entry name" value="NA-bd_OB-fold"/>
</dbReference>
<sequence>MTRIGVFYDGNFFSHVSNFYNYHHPRRARISIDGLHAFVRKKVADCENTDVRYCQIVDAHYFRGRLRAQEALHRDYLMKERVFDDVLMRAGVTTHYLPLGPEGEKGIDVWLALEAYETALHKEFDVIALIVCDGDFLPLLRKLNTLGTRVMLLGWDFKYTDQSGDEKETRTAQTLLDEATYPIMMHQVIDDRALKSDSDLNGIFVSQRTPLLRDADETASQPEIGNSTHQRGTVYKLKEGFGFIQPDSGEREVFFYWRDVNNRDFNELKVGDKVQYYLGENHRGVCAKEVTCLGAEMPDQEEVEFVE</sequence>
<dbReference type="PANTHER" id="PTHR35458:SF8">
    <property type="entry name" value="SLR0650 PROTEIN"/>
    <property type="match status" value="1"/>
</dbReference>
<dbReference type="PANTHER" id="PTHR35458">
    <property type="entry name" value="SLR0755 PROTEIN"/>
    <property type="match status" value="1"/>
</dbReference>
<protein>
    <submittedName>
        <fullName evidence="2">NYN domain-containing protein</fullName>
    </submittedName>
</protein>
<reference evidence="2" key="1">
    <citation type="submission" date="2023-03" db="EMBL/GenBank/DDBJ databases">
        <title>Chitinimonas shenzhenensis gen. nov., sp. nov., a novel member of family Burkholderiaceae isolated from activated sludge collected in Shen Zhen, China.</title>
        <authorList>
            <person name="Wang X."/>
        </authorList>
    </citation>
    <scope>NUCLEOTIDE SEQUENCE</scope>
    <source>
        <strain evidence="2">DQS-5</strain>
    </source>
</reference>
<dbReference type="Proteomes" id="UP001172778">
    <property type="component" value="Unassembled WGS sequence"/>
</dbReference>
<dbReference type="Pfam" id="PF01936">
    <property type="entry name" value="NYN"/>
    <property type="match status" value="1"/>
</dbReference>
<dbReference type="InterPro" id="IPR011129">
    <property type="entry name" value="CSD"/>
</dbReference>
<evidence type="ECO:0000313" key="2">
    <source>
        <dbReference type="EMBL" id="MDK2123417.1"/>
    </source>
</evidence>
<evidence type="ECO:0000313" key="3">
    <source>
        <dbReference type="Proteomes" id="UP001172778"/>
    </source>
</evidence>
<gene>
    <name evidence="2" type="ORF">PZA18_05055</name>
</gene>
<dbReference type="PROSITE" id="PS51857">
    <property type="entry name" value="CSD_2"/>
    <property type="match status" value="1"/>
</dbReference>
<dbReference type="InterPro" id="IPR002059">
    <property type="entry name" value="CSP_DNA-bd"/>
</dbReference>